<gene>
    <name evidence="8" type="ORF">AaE_002625</name>
    <name evidence="7" type="ORF">AaE_005540</name>
    <name evidence="9" type="ORF">DYB28_004329</name>
</gene>
<dbReference type="InterPro" id="IPR050668">
    <property type="entry name" value="Cytochrome_b5"/>
</dbReference>
<comment type="caution">
    <text evidence="8">The sequence shown here is derived from an EMBL/GenBank/DDBJ whole genome shotgun (WGS) entry which is preliminary data.</text>
</comment>
<keyword evidence="2 5" id="KW-0479">Metal-binding</keyword>
<dbReference type="EMBL" id="VJMI01005229">
    <property type="protein sequence ID" value="KAF0770100.1"/>
    <property type="molecule type" value="Genomic_DNA"/>
</dbReference>
<dbReference type="SMART" id="SM01117">
    <property type="entry name" value="Cyt-b5"/>
    <property type="match status" value="1"/>
</dbReference>
<dbReference type="PRINTS" id="PR00363">
    <property type="entry name" value="CYTOCHROMEB5"/>
</dbReference>
<sequence length="154" mass="16778">MSAECVAPVFLLQRLAHFGDFKAAPTMSKEGTTDATAIAVGTIAAVLLVFFIIRSRSTGALNALKEPAAKPEYLTRELKAYTRAEVAKHNTEKDAWIIVKNKVYNITEYVEDHPGGMTILNDVGGDATVGFYGPQHPPTVAEHIEEYRIGDLSD</sequence>
<dbReference type="VEuPathDB" id="FungiDB:H257_01863"/>
<dbReference type="EMBL" id="QUTI01025815">
    <property type="protein sequence ID" value="RLO06033.1"/>
    <property type="molecule type" value="Genomic_DNA"/>
</dbReference>
<evidence type="ECO:0000313" key="11">
    <source>
        <dbReference type="Proteomes" id="UP000469452"/>
    </source>
</evidence>
<organism evidence="8 11">
    <name type="scientific">Aphanomyces astaci</name>
    <name type="common">Crayfish plague agent</name>
    <dbReference type="NCBI Taxonomy" id="112090"/>
    <lineage>
        <taxon>Eukaryota</taxon>
        <taxon>Sar</taxon>
        <taxon>Stramenopiles</taxon>
        <taxon>Oomycota</taxon>
        <taxon>Saprolegniomycetes</taxon>
        <taxon>Saprolegniales</taxon>
        <taxon>Verrucalvaceae</taxon>
        <taxon>Aphanomyces</taxon>
    </lineage>
</organism>
<keyword evidence="5" id="KW-0812">Transmembrane</keyword>
<dbReference type="PROSITE" id="PS00191">
    <property type="entry name" value="CYTOCHROME_B5_1"/>
    <property type="match status" value="1"/>
</dbReference>
<evidence type="ECO:0000313" key="7">
    <source>
        <dbReference type="EMBL" id="KAF0753881.1"/>
    </source>
</evidence>
<evidence type="ECO:0000313" key="10">
    <source>
        <dbReference type="Proteomes" id="UP000275652"/>
    </source>
</evidence>
<dbReference type="Proteomes" id="UP000275652">
    <property type="component" value="Unassembled WGS sequence"/>
</dbReference>
<protein>
    <recommendedName>
        <fullName evidence="6">Cytochrome b5 heme-binding domain-containing protein</fullName>
    </recommendedName>
</protein>
<keyword evidence="3 5" id="KW-0408">Iron</keyword>
<accession>A0A3L6VBF0</accession>
<dbReference type="PANTHER" id="PTHR19359">
    <property type="entry name" value="CYTOCHROME B5"/>
    <property type="match status" value="1"/>
</dbReference>
<dbReference type="GO" id="GO:0020037">
    <property type="term" value="F:heme binding"/>
    <property type="evidence" value="ECO:0007669"/>
    <property type="project" value="UniProtKB-UniRule"/>
</dbReference>
<dbReference type="GO" id="GO:0046872">
    <property type="term" value="F:metal ion binding"/>
    <property type="evidence" value="ECO:0007669"/>
    <property type="project" value="UniProtKB-UniRule"/>
</dbReference>
<dbReference type="SUPFAM" id="SSF55856">
    <property type="entry name" value="Cytochrome b5-like heme/steroid binding domain"/>
    <property type="match status" value="1"/>
</dbReference>
<name>A0A3L6VBF0_APHAT</name>
<evidence type="ECO:0000313" key="9">
    <source>
        <dbReference type="EMBL" id="RLO06033.1"/>
    </source>
</evidence>
<dbReference type="InterPro" id="IPR018506">
    <property type="entry name" value="Cyt_B5_heme-BS"/>
</dbReference>
<evidence type="ECO:0000256" key="2">
    <source>
        <dbReference type="ARBA" id="ARBA00022723"/>
    </source>
</evidence>
<evidence type="ECO:0000256" key="1">
    <source>
        <dbReference type="ARBA" id="ARBA00022617"/>
    </source>
</evidence>
<evidence type="ECO:0000256" key="4">
    <source>
        <dbReference type="ARBA" id="ARBA00038168"/>
    </source>
</evidence>
<dbReference type="InterPro" id="IPR036400">
    <property type="entry name" value="Cyt_B5-like_heme/steroid_sf"/>
</dbReference>
<dbReference type="Gene3D" id="3.10.120.10">
    <property type="entry name" value="Cytochrome b5-like heme/steroid binding domain"/>
    <property type="match status" value="1"/>
</dbReference>
<keyword evidence="5" id="KW-1133">Transmembrane helix</keyword>
<keyword evidence="5" id="KW-0472">Membrane</keyword>
<dbReference type="AlphaFoldDB" id="A0A3L6VBF0"/>
<reference evidence="8 11" key="2">
    <citation type="submission" date="2019-06" db="EMBL/GenBank/DDBJ databases">
        <title>Genomics analysis of Aphanomyces spp. identifies a new class of oomycete effector associated with host adaptation.</title>
        <authorList>
            <person name="Gaulin E."/>
        </authorList>
    </citation>
    <scope>NUCLEOTIDE SEQUENCE [LARGE SCALE GENOMIC DNA]</scope>
    <source>
        <strain evidence="8 11">E</strain>
    </source>
</reference>
<feature type="transmembrane region" description="Helical" evidence="5">
    <location>
        <begin position="35"/>
        <end position="53"/>
    </location>
</feature>
<keyword evidence="1 5" id="KW-0349">Heme</keyword>
<dbReference type="Proteomes" id="UP000469452">
    <property type="component" value="Unassembled WGS sequence"/>
</dbReference>
<comment type="similarity">
    <text evidence="4 5">Belongs to the cytochrome b5 family.</text>
</comment>
<dbReference type="EMBL" id="VJMI01011051">
    <property type="protein sequence ID" value="KAF0753881.1"/>
    <property type="molecule type" value="Genomic_DNA"/>
</dbReference>
<proteinExistence type="inferred from homology"/>
<evidence type="ECO:0000313" key="8">
    <source>
        <dbReference type="EMBL" id="KAF0770100.1"/>
    </source>
</evidence>
<dbReference type="PANTHER" id="PTHR19359:SF95">
    <property type="entry name" value="CYTOCHROME B5 TYPE B"/>
    <property type="match status" value="1"/>
</dbReference>
<dbReference type="InterPro" id="IPR001199">
    <property type="entry name" value="Cyt_B5-like_heme/steroid-bd"/>
</dbReference>
<evidence type="ECO:0000256" key="5">
    <source>
        <dbReference type="RuleBase" id="RU362121"/>
    </source>
</evidence>
<dbReference type="Pfam" id="PF00173">
    <property type="entry name" value="Cyt-b5"/>
    <property type="match status" value="1"/>
</dbReference>
<evidence type="ECO:0000256" key="3">
    <source>
        <dbReference type="ARBA" id="ARBA00023004"/>
    </source>
</evidence>
<dbReference type="GO" id="GO:0016020">
    <property type="term" value="C:membrane"/>
    <property type="evidence" value="ECO:0007669"/>
    <property type="project" value="TreeGrafter"/>
</dbReference>
<reference evidence="9 10" key="1">
    <citation type="journal article" date="2018" name="J. Invertebr. Pathol.">
        <title>New genotyping method for the causative agent of crayfish plague (Aphanomyces astaci) based on whole genome data.</title>
        <authorList>
            <person name="Minardi D."/>
            <person name="Studholme D.J."/>
            <person name="van der Giezen M."/>
            <person name="Pretto T."/>
            <person name="Oidtmann B."/>
        </authorList>
    </citation>
    <scope>NUCLEOTIDE SEQUENCE [LARGE SCALE GENOMIC DNA]</scope>
    <source>
        <strain evidence="9 10">KB13</strain>
    </source>
</reference>
<dbReference type="FunFam" id="3.10.120.10:FF:000007">
    <property type="entry name" value="Sulfite oxidase, mitochondrial"/>
    <property type="match status" value="1"/>
</dbReference>
<feature type="domain" description="Cytochrome b5 heme-binding" evidence="6">
    <location>
        <begin position="78"/>
        <end position="153"/>
    </location>
</feature>
<evidence type="ECO:0000259" key="6">
    <source>
        <dbReference type="PROSITE" id="PS50255"/>
    </source>
</evidence>
<dbReference type="PROSITE" id="PS50255">
    <property type="entry name" value="CYTOCHROME_B5_2"/>
    <property type="match status" value="1"/>
</dbReference>